<evidence type="ECO:0000313" key="9">
    <source>
        <dbReference type="Proteomes" id="UP001433638"/>
    </source>
</evidence>
<dbReference type="PANTHER" id="PTHR30481:SF3">
    <property type="entry name" value="DNA ADENINE METHYLASE"/>
    <property type="match status" value="1"/>
</dbReference>
<dbReference type="InterPro" id="IPR002052">
    <property type="entry name" value="DNA_methylase_N6_adenine_CS"/>
</dbReference>
<keyword evidence="3 7" id="KW-0489">Methyltransferase</keyword>
<reference evidence="8" key="1">
    <citation type="submission" date="2024-06" db="EMBL/GenBank/DDBJ databases">
        <title>Genome sequence of Vogesella sp. MAHUQ-64.</title>
        <authorList>
            <person name="Huq M.A."/>
        </authorList>
    </citation>
    <scope>NUCLEOTIDE SEQUENCE</scope>
    <source>
        <strain evidence="8">MAHUQ-64</strain>
    </source>
</reference>
<organism evidence="8 9">
    <name type="scientific">Vogesella oryzagri</name>
    <dbReference type="NCBI Taxonomy" id="3160864"/>
    <lineage>
        <taxon>Bacteria</taxon>
        <taxon>Pseudomonadati</taxon>
        <taxon>Pseudomonadota</taxon>
        <taxon>Betaproteobacteria</taxon>
        <taxon>Neisseriales</taxon>
        <taxon>Chromobacteriaceae</taxon>
        <taxon>Vogesella</taxon>
    </lineage>
</organism>
<dbReference type="RefSeq" id="WP_349590106.1">
    <property type="nucleotide sequence ID" value="NZ_JBEFLD010000009.1"/>
</dbReference>
<dbReference type="InterPro" id="IPR023095">
    <property type="entry name" value="Ade_MeTrfase_dom_2"/>
</dbReference>
<keyword evidence="5 7" id="KW-0949">S-adenosyl-L-methionine</keyword>
<evidence type="ECO:0000256" key="7">
    <source>
        <dbReference type="RuleBase" id="RU361257"/>
    </source>
</evidence>
<protein>
    <recommendedName>
        <fullName evidence="2 7">Site-specific DNA-methyltransferase (adenine-specific)</fullName>
        <ecNumber evidence="2 7">2.1.1.72</ecNumber>
    </recommendedName>
</protein>
<dbReference type="EMBL" id="JBEFLD010000009">
    <property type="protein sequence ID" value="MEQ6292186.1"/>
    <property type="molecule type" value="Genomic_DNA"/>
</dbReference>
<dbReference type="Pfam" id="PF02086">
    <property type="entry name" value="MethyltransfD12"/>
    <property type="match status" value="1"/>
</dbReference>
<dbReference type="InterPro" id="IPR029063">
    <property type="entry name" value="SAM-dependent_MTases_sf"/>
</dbReference>
<comment type="catalytic activity">
    <reaction evidence="6 7">
        <text>a 2'-deoxyadenosine in DNA + S-adenosyl-L-methionine = an N(6)-methyl-2'-deoxyadenosine in DNA + S-adenosyl-L-homocysteine + H(+)</text>
        <dbReference type="Rhea" id="RHEA:15197"/>
        <dbReference type="Rhea" id="RHEA-COMP:12418"/>
        <dbReference type="Rhea" id="RHEA-COMP:12419"/>
        <dbReference type="ChEBI" id="CHEBI:15378"/>
        <dbReference type="ChEBI" id="CHEBI:57856"/>
        <dbReference type="ChEBI" id="CHEBI:59789"/>
        <dbReference type="ChEBI" id="CHEBI:90615"/>
        <dbReference type="ChEBI" id="CHEBI:90616"/>
        <dbReference type="EC" id="2.1.1.72"/>
    </reaction>
</comment>
<keyword evidence="4 7" id="KW-0808">Transferase</keyword>
<dbReference type="GO" id="GO:0032259">
    <property type="term" value="P:methylation"/>
    <property type="evidence" value="ECO:0007669"/>
    <property type="project" value="UniProtKB-KW"/>
</dbReference>
<evidence type="ECO:0000256" key="1">
    <source>
        <dbReference type="ARBA" id="ARBA00006594"/>
    </source>
</evidence>
<evidence type="ECO:0000256" key="6">
    <source>
        <dbReference type="ARBA" id="ARBA00047942"/>
    </source>
</evidence>
<evidence type="ECO:0000256" key="5">
    <source>
        <dbReference type="ARBA" id="ARBA00022691"/>
    </source>
</evidence>
<dbReference type="NCBIfam" id="TIGR00571">
    <property type="entry name" value="dam"/>
    <property type="match status" value="1"/>
</dbReference>
<accession>A0ABV1M7K7</accession>
<dbReference type="EC" id="2.1.1.72" evidence="2 7"/>
<dbReference type="PIRSF" id="PIRSF000398">
    <property type="entry name" value="M_m6A_EcoRV"/>
    <property type="match status" value="1"/>
</dbReference>
<evidence type="ECO:0000256" key="2">
    <source>
        <dbReference type="ARBA" id="ARBA00011900"/>
    </source>
</evidence>
<evidence type="ECO:0000256" key="4">
    <source>
        <dbReference type="ARBA" id="ARBA00022679"/>
    </source>
</evidence>
<keyword evidence="9" id="KW-1185">Reference proteome</keyword>
<dbReference type="PANTHER" id="PTHR30481">
    <property type="entry name" value="DNA ADENINE METHYLASE"/>
    <property type="match status" value="1"/>
</dbReference>
<name>A0ABV1M7K7_9NEIS</name>
<gene>
    <name evidence="8" type="ORF">ABNW52_16345</name>
</gene>
<dbReference type="InterPro" id="IPR012327">
    <property type="entry name" value="MeTrfase_D12"/>
</dbReference>
<dbReference type="SUPFAM" id="SSF53335">
    <property type="entry name" value="S-adenosyl-L-methionine-dependent methyltransferases"/>
    <property type="match status" value="1"/>
</dbReference>
<dbReference type="PROSITE" id="PS00092">
    <property type="entry name" value="N6_MTASE"/>
    <property type="match status" value="1"/>
</dbReference>
<proteinExistence type="inferred from homology"/>
<dbReference type="GO" id="GO:0009007">
    <property type="term" value="F:site-specific DNA-methyltransferase (adenine-specific) activity"/>
    <property type="evidence" value="ECO:0007669"/>
    <property type="project" value="UniProtKB-EC"/>
</dbReference>
<sequence length="286" mass="33120">MDGMGCMVSEHGQNERKNLVPFLAWAGGKRWFVQRHADLLPQQFGRYIEPFLGAGSVFFHLEPQEALLGDLNAELIAAYAGIKKDWLALERSLKYRQRAHREDPDYYYRIRERQPKDVLQRAARLIYLNRTCFNGIYRVNRQGKFNVPRGSKTRVVLDTDDFESMSKVLQRAELRESDFEALIDEARCGDFVFADPPYTVRHNYNGFIKYNEILFSWADQQRLAAALLRAARRGVKLICTNANHESVRDLYSSNDFELIQVARNSSISAKSSSRKNFEELIVRANI</sequence>
<evidence type="ECO:0000256" key="3">
    <source>
        <dbReference type="ARBA" id="ARBA00022603"/>
    </source>
</evidence>
<comment type="caution">
    <text evidence="8">The sequence shown here is derived from an EMBL/GenBank/DDBJ whole genome shotgun (WGS) entry which is preliminary data.</text>
</comment>
<comment type="similarity">
    <text evidence="1 7">Belongs to the N(4)/N(6)-methyltransferase family.</text>
</comment>
<dbReference type="Gene3D" id="1.10.1020.10">
    <property type="entry name" value="Adenine-specific Methyltransferase, Domain 2"/>
    <property type="match status" value="1"/>
</dbReference>
<evidence type="ECO:0000313" key="8">
    <source>
        <dbReference type="EMBL" id="MEQ6292186.1"/>
    </source>
</evidence>
<dbReference type="Gene3D" id="3.40.50.150">
    <property type="entry name" value="Vaccinia Virus protein VP39"/>
    <property type="match status" value="1"/>
</dbReference>
<dbReference type="PRINTS" id="PR00505">
    <property type="entry name" value="D12N6MTFRASE"/>
</dbReference>
<dbReference type="Proteomes" id="UP001433638">
    <property type="component" value="Unassembled WGS sequence"/>
</dbReference>
<dbReference type="InterPro" id="IPR012263">
    <property type="entry name" value="M_m6A_EcoRV"/>
</dbReference>